<dbReference type="EMBL" id="FNLL01000002">
    <property type="protein sequence ID" value="SDT89004.1"/>
    <property type="molecule type" value="Genomic_DNA"/>
</dbReference>
<gene>
    <name evidence="1" type="ORF">SAMN04487931_102416</name>
</gene>
<evidence type="ECO:0008006" key="3">
    <source>
        <dbReference type="Google" id="ProtNLM"/>
    </source>
</evidence>
<dbReference type="RefSeq" id="WP_092230912.1">
    <property type="nucleotide sequence ID" value="NZ_FNLL01000002.1"/>
</dbReference>
<reference evidence="2" key="1">
    <citation type="submission" date="2016-10" db="EMBL/GenBank/DDBJ databases">
        <authorList>
            <person name="Varghese N."/>
            <person name="Submissions S."/>
        </authorList>
    </citation>
    <scope>NUCLEOTIDE SEQUENCE [LARGE SCALE GENOMIC DNA]</scope>
    <source>
        <strain evidence="2">DSM 3384</strain>
    </source>
</reference>
<proteinExistence type="predicted"/>
<evidence type="ECO:0000313" key="1">
    <source>
        <dbReference type="EMBL" id="SDT89004.1"/>
    </source>
</evidence>
<organism evidence="1 2">
    <name type="scientific">Desulfobacula phenolica</name>
    <dbReference type="NCBI Taxonomy" id="90732"/>
    <lineage>
        <taxon>Bacteria</taxon>
        <taxon>Pseudomonadati</taxon>
        <taxon>Thermodesulfobacteriota</taxon>
        <taxon>Desulfobacteria</taxon>
        <taxon>Desulfobacterales</taxon>
        <taxon>Desulfobacteraceae</taxon>
        <taxon>Desulfobacula</taxon>
    </lineage>
</organism>
<dbReference type="AlphaFoldDB" id="A0A1H2E1V5"/>
<accession>A0A1H2E1V5</accession>
<dbReference type="Proteomes" id="UP000199608">
    <property type="component" value="Unassembled WGS sequence"/>
</dbReference>
<name>A0A1H2E1V5_9BACT</name>
<keyword evidence="2" id="KW-1185">Reference proteome</keyword>
<evidence type="ECO:0000313" key="2">
    <source>
        <dbReference type="Proteomes" id="UP000199608"/>
    </source>
</evidence>
<sequence>MTKPSFSSLAALYNAMDKTWNNIAAEYHFECNGCKDNCCKSLFFHHTYIEQAYLRHGFNQLSQNNKRNILSRAKNYCKKTFHQNSEIKSLKIMCPANEDGHCLLYPYRPMICRLHGLPHELNRPGFKTLISTGCSAGVFDDKPYIKFDRTPFYQQMAQIEIVFRRNLNKTGKIKETVAQILLKQ</sequence>
<protein>
    <recommendedName>
        <fullName evidence="3">Zinc-or iron-chelating domain-containing protein</fullName>
    </recommendedName>
</protein>